<protein>
    <submittedName>
        <fullName evidence="2">Uncharacterized protein</fullName>
    </submittedName>
</protein>
<dbReference type="RefSeq" id="WP_143003797.1">
    <property type="nucleotide sequence ID" value="NZ_FMTL01000001.1"/>
</dbReference>
<dbReference type="EMBL" id="FMTL01000001">
    <property type="protein sequence ID" value="SCW39501.1"/>
    <property type="molecule type" value="Genomic_DNA"/>
</dbReference>
<keyword evidence="3" id="KW-1185">Reference proteome</keyword>
<dbReference type="AlphaFoldDB" id="A0AB37Z464"/>
<comment type="caution">
    <text evidence="2">The sequence shown here is derived from an EMBL/GenBank/DDBJ whole genome shotgun (WGS) entry which is preliminary data.</text>
</comment>
<dbReference type="Proteomes" id="UP000242418">
    <property type="component" value="Unassembled WGS sequence"/>
</dbReference>
<evidence type="ECO:0000313" key="2">
    <source>
        <dbReference type="EMBL" id="SCW39501.1"/>
    </source>
</evidence>
<sequence>MTKTTPPRLDPTALAELLERTRQDVKRYRLLHPEWCRPVDDTSPVQPDQPNTAPAKPRE</sequence>
<reference evidence="2 3" key="1">
    <citation type="submission" date="2016-10" db="EMBL/GenBank/DDBJ databases">
        <authorList>
            <person name="Varghese N."/>
            <person name="Submissions S."/>
        </authorList>
    </citation>
    <scope>NUCLEOTIDE SEQUENCE [LARGE SCALE GENOMIC DNA]</scope>
    <source>
        <strain evidence="2 3">DSM 17833</strain>
    </source>
</reference>
<gene>
    <name evidence="2" type="ORF">SAMN05216370_0918</name>
</gene>
<feature type="compositionally biased region" description="Polar residues" evidence="1">
    <location>
        <begin position="43"/>
        <end position="52"/>
    </location>
</feature>
<evidence type="ECO:0000313" key="3">
    <source>
        <dbReference type="Proteomes" id="UP000242418"/>
    </source>
</evidence>
<name>A0AB37Z464_9PSED</name>
<accession>A0AB37Z464</accession>
<proteinExistence type="predicted"/>
<evidence type="ECO:0000256" key="1">
    <source>
        <dbReference type="SAM" id="MobiDB-lite"/>
    </source>
</evidence>
<organism evidence="2 3">
    <name type="scientific">Pseudomonas peli</name>
    <dbReference type="NCBI Taxonomy" id="592361"/>
    <lineage>
        <taxon>Bacteria</taxon>
        <taxon>Pseudomonadati</taxon>
        <taxon>Pseudomonadota</taxon>
        <taxon>Gammaproteobacteria</taxon>
        <taxon>Pseudomonadales</taxon>
        <taxon>Pseudomonadaceae</taxon>
        <taxon>Pseudomonas</taxon>
    </lineage>
</organism>
<feature type="region of interest" description="Disordered" evidence="1">
    <location>
        <begin position="36"/>
        <end position="59"/>
    </location>
</feature>